<reference evidence="1" key="1">
    <citation type="submission" date="2012-09" db="EMBL/GenBank/DDBJ databases">
        <authorList>
            <person name="Martin A.A."/>
        </authorList>
    </citation>
    <scope>NUCLEOTIDE SEQUENCE</scope>
</reference>
<reference evidence="2" key="2">
    <citation type="submission" date="2017-02" db="UniProtKB">
        <authorList>
            <consortium name="WormBaseParasite"/>
        </authorList>
    </citation>
    <scope>IDENTIFICATION</scope>
</reference>
<evidence type="ECO:0000313" key="1">
    <source>
        <dbReference type="Proteomes" id="UP000035642"/>
    </source>
</evidence>
<dbReference type="Proteomes" id="UP000035642">
    <property type="component" value="Unassembled WGS sequence"/>
</dbReference>
<dbReference type="WBParaSite" id="ACAC_0001392001-mRNA-1">
    <property type="protein sequence ID" value="ACAC_0001392001-mRNA-1"/>
    <property type="gene ID" value="ACAC_0001392001"/>
</dbReference>
<organism evidence="1 2">
    <name type="scientific">Angiostrongylus cantonensis</name>
    <name type="common">Rat lungworm</name>
    <dbReference type="NCBI Taxonomy" id="6313"/>
    <lineage>
        <taxon>Eukaryota</taxon>
        <taxon>Metazoa</taxon>
        <taxon>Ecdysozoa</taxon>
        <taxon>Nematoda</taxon>
        <taxon>Chromadorea</taxon>
        <taxon>Rhabditida</taxon>
        <taxon>Rhabditina</taxon>
        <taxon>Rhabditomorpha</taxon>
        <taxon>Strongyloidea</taxon>
        <taxon>Metastrongylidae</taxon>
        <taxon>Angiostrongylus</taxon>
    </lineage>
</organism>
<protein>
    <submittedName>
        <fullName evidence="2">Transcriptional regulator</fullName>
    </submittedName>
</protein>
<evidence type="ECO:0000313" key="2">
    <source>
        <dbReference type="WBParaSite" id="ACAC_0001392001-mRNA-1"/>
    </source>
</evidence>
<sequence>MIDCGEFNVEVERRRVPLSFIDENEYKAMVKANTGGALAELAEGISMSNYTVSDRLKLKIWISMTNRWL</sequence>
<proteinExistence type="predicted"/>
<accession>A0A0K0DQ81</accession>
<keyword evidence="1" id="KW-1185">Reference proteome</keyword>
<name>A0A0K0DQ81_ANGCA</name>
<dbReference type="AlphaFoldDB" id="A0A0K0DQ81"/>